<proteinExistence type="predicted"/>
<dbReference type="CDD" id="cd09071">
    <property type="entry name" value="FAR_C"/>
    <property type="match status" value="1"/>
</dbReference>
<dbReference type="InterPro" id="IPR033640">
    <property type="entry name" value="FAR_C"/>
</dbReference>
<organism evidence="2 3">
    <name type="scientific">Thalictrum thalictroides</name>
    <name type="common">Rue-anemone</name>
    <name type="synonym">Anemone thalictroides</name>
    <dbReference type="NCBI Taxonomy" id="46969"/>
    <lineage>
        <taxon>Eukaryota</taxon>
        <taxon>Viridiplantae</taxon>
        <taxon>Streptophyta</taxon>
        <taxon>Embryophyta</taxon>
        <taxon>Tracheophyta</taxon>
        <taxon>Spermatophyta</taxon>
        <taxon>Magnoliopsida</taxon>
        <taxon>Ranunculales</taxon>
        <taxon>Ranunculaceae</taxon>
        <taxon>Thalictroideae</taxon>
        <taxon>Thalictrum</taxon>
    </lineage>
</organism>
<evidence type="ECO:0000313" key="3">
    <source>
        <dbReference type="Proteomes" id="UP000554482"/>
    </source>
</evidence>
<dbReference type="InterPro" id="IPR026055">
    <property type="entry name" value="FAR"/>
</dbReference>
<comment type="caution">
    <text evidence="2">The sequence shown here is derived from an EMBL/GenBank/DDBJ whole genome shotgun (WGS) entry which is preliminary data.</text>
</comment>
<feature type="non-terminal residue" evidence="2">
    <location>
        <position position="1"/>
    </location>
</feature>
<name>A0A7J6VS94_THATH</name>
<keyword evidence="3" id="KW-1185">Reference proteome</keyword>
<evidence type="ECO:0000313" key="2">
    <source>
        <dbReference type="EMBL" id="KAF5187964.1"/>
    </source>
</evidence>
<gene>
    <name evidence="2" type="ORF">FRX31_022448</name>
</gene>
<sequence>IPADMVVNAMIVAMVTHANQTSHQFIYHVGSSLKNPFNPNVFADYVYHYFTKNPVISKEGNRIRVKKVTVLPSMDSFVTYMKVHYIIPLKVFEFLSLLLCNYFHQGCGITNKKIKLVMSLVELYAPYILFKGIFDDLNTERLRIAISTSEAETFYFDPKCIEWDDYFIHKHLPGVVKYNLK</sequence>
<evidence type="ECO:0000259" key="1">
    <source>
        <dbReference type="Pfam" id="PF03015"/>
    </source>
</evidence>
<dbReference type="EMBL" id="JABWDY010027321">
    <property type="protein sequence ID" value="KAF5187964.1"/>
    <property type="molecule type" value="Genomic_DNA"/>
</dbReference>
<dbReference type="GO" id="GO:0035336">
    <property type="term" value="P:long-chain fatty-acyl-CoA metabolic process"/>
    <property type="evidence" value="ECO:0007669"/>
    <property type="project" value="TreeGrafter"/>
</dbReference>
<dbReference type="GO" id="GO:0080019">
    <property type="term" value="F:alcohol-forming very long-chain fatty acyl-CoA reductase activity"/>
    <property type="evidence" value="ECO:0007669"/>
    <property type="project" value="InterPro"/>
</dbReference>
<dbReference type="PANTHER" id="PTHR11011:SF99">
    <property type="entry name" value="FATTY ACYL-COA REDUCTASE 3"/>
    <property type="match status" value="1"/>
</dbReference>
<dbReference type="Pfam" id="PF03015">
    <property type="entry name" value="Sterile"/>
    <property type="match status" value="1"/>
</dbReference>
<dbReference type="PANTHER" id="PTHR11011">
    <property type="entry name" value="MALE STERILITY PROTEIN 2-RELATED"/>
    <property type="match status" value="1"/>
</dbReference>
<dbReference type="Proteomes" id="UP000554482">
    <property type="component" value="Unassembled WGS sequence"/>
</dbReference>
<dbReference type="AlphaFoldDB" id="A0A7J6VS94"/>
<dbReference type="GO" id="GO:0010345">
    <property type="term" value="P:suberin biosynthetic process"/>
    <property type="evidence" value="ECO:0007669"/>
    <property type="project" value="TreeGrafter"/>
</dbReference>
<accession>A0A7J6VS94</accession>
<dbReference type="OrthoDB" id="429813at2759"/>
<reference evidence="2 3" key="1">
    <citation type="submission" date="2020-06" db="EMBL/GenBank/DDBJ databases">
        <title>Transcriptomic and genomic resources for Thalictrum thalictroides and T. hernandezii: Facilitating candidate gene discovery in an emerging model plant lineage.</title>
        <authorList>
            <person name="Arias T."/>
            <person name="Riano-Pachon D.M."/>
            <person name="Di Stilio V.S."/>
        </authorList>
    </citation>
    <scope>NUCLEOTIDE SEQUENCE [LARGE SCALE GENOMIC DNA]</scope>
    <source>
        <strain evidence="3">cv. WT478/WT964</strain>
        <tissue evidence="2">Leaves</tissue>
    </source>
</reference>
<feature type="domain" description="Fatty acyl-CoA reductase C-terminal" evidence="1">
    <location>
        <begin position="85"/>
        <end position="181"/>
    </location>
</feature>
<protein>
    <submittedName>
        <fullName evidence="2">Fatty acyl-coa reductase</fullName>
    </submittedName>
</protein>